<evidence type="ECO:0000313" key="2">
    <source>
        <dbReference type="EMBL" id="KAH6884116.1"/>
    </source>
</evidence>
<dbReference type="OrthoDB" id="2013972at2759"/>
<dbReference type="CDD" id="cd02440">
    <property type="entry name" value="AdoMet_MTases"/>
    <property type="match status" value="1"/>
</dbReference>
<evidence type="ECO:0000313" key="3">
    <source>
        <dbReference type="Proteomes" id="UP000777438"/>
    </source>
</evidence>
<dbReference type="EMBL" id="JAGPYM010000021">
    <property type="protein sequence ID" value="KAH6884116.1"/>
    <property type="molecule type" value="Genomic_DNA"/>
</dbReference>
<accession>A0A9P8W005</accession>
<organism evidence="2 3">
    <name type="scientific">Thelonectria olida</name>
    <dbReference type="NCBI Taxonomy" id="1576542"/>
    <lineage>
        <taxon>Eukaryota</taxon>
        <taxon>Fungi</taxon>
        <taxon>Dikarya</taxon>
        <taxon>Ascomycota</taxon>
        <taxon>Pezizomycotina</taxon>
        <taxon>Sordariomycetes</taxon>
        <taxon>Hypocreomycetidae</taxon>
        <taxon>Hypocreales</taxon>
        <taxon>Nectriaceae</taxon>
        <taxon>Thelonectria</taxon>
    </lineage>
</organism>
<protein>
    <submittedName>
        <fullName evidence="2">S-adenosyl-L-methionine-dependent methyltransferase</fullName>
    </submittedName>
</protein>
<evidence type="ECO:0000256" key="1">
    <source>
        <dbReference type="ARBA" id="ARBA00038158"/>
    </source>
</evidence>
<proteinExistence type="inferred from homology"/>
<gene>
    <name evidence="2" type="ORF">B0T10DRAFT_493639</name>
</gene>
<dbReference type="PANTHER" id="PTHR43591:SF10">
    <property type="entry name" value="ABC TRANSMEMBRANE TYPE-1 DOMAIN-CONTAINING PROTEIN-RELATED"/>
    <property type="match status" value="1"/>
</dbReference>
<dbReference type="Proteomes" id="UP000777438">
    <property type="component" value="Unassembled WGS sequence"/>
</dbReference>
<dbReference type="InterPro" id="IPR029063">
    <property type="entry name" value="SAM-dependent_MTases_sf"/>
</dbReference>
<dbReference type="AlphaFoldDB" id="A0A9P8W005"/>
<dbReference type="PANTHER" id="PTHR43591">
    <property type="entry name" value="METHYLTRANSFERASE"/>
    <property type="match status" value="1"/>
</dbReference>
<keyword evidence="3" id="KW-1185">Reference proteome</keyword>
<comment type="similarity">
    <text evidence="1">Belongs to the methyltransferase superfamily. LaeA methyltransferase family.</text>
</comment>
<name>A0A9P8W005_9HYPO</name>
<dbReference type="GO" id="GO:0032259">
    <property type="term" value="P:methylation"/>
    <property type="evidence" value="ECO:0007669"/>
    <property type="project" value="UniProtKB-KW"/>
</dbReference>
<keyword evidence="2" id="KW-0489">Methyltransferase</keyword>
<keyword evidence="2" id="KW-0808">Transferase</keyword>
<dbReference type="GO" id="GO:0008168">
    <property type="term" value="F:methyltransferase activity"/>
    <property type="evidence" value="ECO:0007669"/>
    <property type="project" value="UniProtKB-KW"/>
</dbReference>
<comment type="caution">
    <text evidence="2">The sequence shown here is derived from an EMBL/GenBank/DDBJ whole genome shotgun (WGS) entry which is preliminary data.</text>
</comment>
<dbReference type="Pfam" id="PF13489">
    <property type="entry name" value="Methyltransf_23"/>
    <property type="match status" value="1"/>
</dbReference>
<sequence length="340" mass="38590">MCAEPTTSEAARIEVDDASRRDDSDADSTIESQISVYTASLTSSVVDYPYEHGRRYHAFRGGSYILPNDETEMDRLDLNHALMTKVIGNKLYLAPIAEKAVQRVLDIGTGTGIWAIEMGDTHPNAEILGNDLSPIQPHWIPPNVKFEVDDVESEWMHNAPFDFIFCRYMTCCILDWPKLTKQVYDNLAPGGWAEFQDYDLQYYSDDGTLTEKHSTLKWINTLLGAARQLKREPCPGPLQKDWVKDAGFVNVKHQVFKIPIGPWAKDARLKDLGMCNLAQTLEGLEGFSLRLFCGVLNWPEEEVLVLLTKVRKELKNGDFHGIFNFHVTYGQKPSETDERE</sequence>
<reference evidence="2 3" key="1">
    <citation type="journal article" date="2021" name="Nat. Commun.">
        <title>Genetic determinants of endophytism in the Arabidopsis root mycobiome.</title>
        <authorList>
            <person name="Mesny F."/>
            <person name="Miyauchi S."/>
            <person name="Thiergart T."/>
            <person name="Pickel B."/>
            <person name="Atanasova L."/>
            <person name="Karlsson M."/>
            <person name="Huettel B."/>
            <person name="Barry K.W."/>
            <person name="Haridas S."/>
            <person name="Chen C."/>
            <person name="Bauer D."/>
            <person name="Andreopoulos W."/>
            <person name="Pangilinan J."/>
            <person name="LaButti K."/>
            <person name="Riley R."/>
            <person name="Lipzen A."/>
            <person name="Clum A."/>
            <person name="Drula E."/>
            <person name="Henrissat B."/>
            <person name="Kohler A."/>
            <person name="Grigoriev I.V."/>
            <person name="Martin F.M."/>
            <person name="Hacquard S."/>
        </authorList>
    </citation>
    <scope>NUCLEOTIDE SEQUENCE [LARGE SCALE GENOMIC DNA]</scope>
    <source>
        <strain evidence="2 3">MPI-CAGE-CH-0241</strain>
    </source>
</reference>
<dbReference type="SUPFAM" id="SSF53335">
    <property type="entry name" value="S-adenosyl-L-methionine-dependent methyltransferases"/>
    <property type="match status" value="1"/>
</dbReference>
<dbReference type="Gene3D" id="3.40.50.150">
    <property type="entry name" value="Vaccinia Virus protein VP39"/>
    <property type="match status" value="1"/>
</dbReference>